<protein>
    <recommendedName>
        <fullName evidence="4">DoxX family protein</fullName>
    </recommendedName>
</protein>
<evidence type="ECO:0000313" key="3">
    <source>
        <dbReference type="Proteomes" id="UP000628854"/>
    </source>
</evidence>
<keyword evidence="3" id="KW-1185">Reference proteome</keyword>
<dbReference type="Proteomes" id="UP000628854">
    <property type="component" value="Unassembled WGS sequence"/>
</dbReference>
<keyword evidence="1" id="KW-1133">Transmembrane helix</keyword>
<feature type="transmembrane region" description="Helical" evidence="1">
    <location>
        <begin position="7"/>
        <end position="27"/>
    </location>
</feature>
<name>A0ABQ1JL20_9PROT</name>
<feature type="transmembrane region" description="Helical" evidence="1">
    <location>
        <begin position="47"/>
        <end position="65"/>
    </location>
</feature>
<feature type="transmembrane region" description="Helical" evidence="1">
    <location>
        <begin position="72"/>
        <end position="91"/>
    </location>
</feature>
<keyword evidence="1" id="KW-0812">Transmembrane</keyword>
<sequence>MNIRQCCGFGLGLLGTWFMWQVGVGLAHFIHSTYNVTIPAALMDPAVTLRISSALAAFLAGLAALTERKGGAWLAGLSTFMFACVALGVLQGRHDISVWRDDYLSLSILTILFLALVVLRRNSDEIDQPMHDPVEAS</sequence>
<dbReference type="RefSeq" id="WP_084392934.1">
    <property type="nucleotide sequence ID" value="NZ_BMKF01000002.1"/>
</dbReference>
<keyword evidence="1" id="KW-0472">Membrane</keyword>
<dbReference type="EMBL" id="BMKF01000002">
    <property type="protein sequence ID" value="GGB68970.1"/>
    <property type="molecule type" value="Genomic_DNA"/>
</dbReference>
<evidence type="ECO:0000313" key="2">
    <source>
        <dbReference type="EMBL" id="GGB68970.1"/>
    </source>
</evidence>
<evidence type="ECO:0000256" key="1">
    <source>
        <dbReference type="SAM" id="Phobius"/>
    </source>
</evidence>
<feature type="transmembrane region" description="Helical" evidence="1">
    <location>
        <begin position="103"/>
        <end position="119"/>
    </location>
</feature>
<reference evidence="3" key="1">
    <citation type="journal article" date="2019" name="Int. J. Syst. Evol. Microbiol.">
        <title>The Global Catalogue of Microorganisms (GCM) 10K type strain sequencing project: providing services to taxonomists for standard genome sequencing and annotation.</title>
        <authorList>
            <consortium name="The Broad Institute Genomics Platform"/>
            <consortium name="The Broad Institute Genome Sequencing Center for Infectious Disease"/>
            <person name="Wu L."/>
            <person name="Ma J."/>
        </authorList>
    </citation>
    <scope>NUCLEOTIDE SEQUENCE [LARGE SCALE GENOMIC DNA]</scope>
    <source>
        <strain evidence="3">CGMCC 1.15928</strain>
    </source>
</reference>
<comment type="caution">
    <text evidence="2">The sequence shown here is derived from an EMBL/GenBank/DDBJ whole genome shotgun (WGS) entry which is preliminary data.</text>
</comment>
<organism evidence="2 3">
    <name type="scientific">Henriciella pelagia</name>
    <dbReference type="NCBI Taxonomy" id="1977912"/>
    <lineage>
        <taxon>Bacteria</taxon>
        <taxon>Pseudomonadati</taxon>
        <taxon>Pseudomonadota</taxon>
        <taxon>Alphaproteobacteria</taxon>
        <taxon>Hyphomonadales</taxon>
        <taxon>Hyphomonadaceae</taxon>
        <taxon>Henriciella</taxon>
    </lineage>
</organism>
<accession>A0ABQ1JL20</accession>
<gene>
    <name evidence="2" type="ORF">GCM10011503_16990</name>
</gene>
<proteinExistence type="predicted"/>
<evidence type="ECO:0008006" key="4">
    <source>
        <dbReference type="Google" id="ProtNLM"/>
    </source>
</evidence>